<dbReference type="InterPro" id="IPR001633">
    <property type="entry name" value="EAL_dom"/>
</dbReference>
<keyword evidence="5" id="KW-0973">c-di-GMP</keyword>
<keyword evidence="6 10" id="KW-0812">Transmembrane</keyword>
<dbReference type="CDD" id="cd12913">
    <property type="entry name" value="PDC1_MCP_like"/>
    <property type="match status" value="1"/>
</dbReference>
<dbReference type="GO" id="GO:0006355">
    <property type="term" value="P:regulation of DNA-templated transcription"/>
    <property type="evidence" value="ECO:0007669"/>
    <property type="project" value="InterPro"/>
</dbReference>
<dbReference type="PROSITE" id="PS50112">
    <property type="entry name" value="PAS"/>
    <property type="match status" value="1"/>
</dbReference>
<dbReference type="InterPro" id="IPR035965">
    <property type="entry name" value="PAS-like_dom_sf"/>
</dbReference>
<comment type="cofactor">
    <cofactor evidence="1">
        <name>Mg(2+)</name>
        <dbReference type="ChEBI" id="CHEBI:18420"/>
    </cofactor>
</comment>
<dbReference type="SUPFAM" id="SSF141868">
    <property type="entry name" value="EAL domain-like"/>
    <property type="match status" value="1"/>
</dbReference>
<dbReference type="Gene3D" id="6.10.340.10">
    <property type="match status" value="1"/>
</dbReference>
<dbReference type="PROSITE" id="PS50885">
    <property type="entry name" value="HAMP"/>
    <property type="match status" value="1"/>
</dbReference>
<dbReference type="Pfam" id="PF00990">
    <property type="entry name" value="GGDEF"/>
    <property type="match status" value="1"/>
</dbReference>
<evidence type="ECO:0000256" key="10">
    <source>
        <dbReference type="SAM" id="Phobius"/>
    </source>
</evidence>
<dbReference type="KEGG" id="xba:C7S18_02380"/>
<dbReference type="FunFam" id="3.20.20.450:FF:000001">
    <property type="entry name" value="Cyclic di-GMP phosphodiesterase yahA"/>
    <property type="match status" value="1"/>
</dbReference>
<dbReference type="CDD" id="cd01949">
    <property type="entry name" value="GGDEF"/>
    <property type="match status" value="1"/>
</dbReference>
<dbReference type="InterPro" id="IPR033479">
    <property type="entry name" value="dCache_1"/>
</dbReference>
<evidence type="ECO:0000256" key="5">
    <source>
        <dbReference type="ARBA" id="ARBA00022636"/>
    </source>
</evidence>
<keyword evidence="4" id="KW-1003">Cell membrane</keyword>
<dbReference type="Gene3D" id="3.30.70.270">
    <property type="match status" value="1"/>
</dbReference>
<evidence type="ECO:0000256" key="7">
    <source>
        <dbReference type="ARBA" id="ARBA00022989"/>
    </source>
</evidence>
<dbReference type="InterPro" id="IPR000014">
    <property type="entry name" value="PAS"/>
</dbReference>
<dbReference type="FunFam" id="3.30.70.270:FF:000001">
    <property type="entry name" value="Diguanylate cyclase domain protein"/>
    <property type="match status" value="1"/>
</dbReference>
<dbReference type="InterPro" id="IPR043128">
    <property type="entry name" value="Rev_trsase/Diguanyl_cyclase"/>
</dbReference>
<dbReference type="EC" id="3.1.4.52" evidence="3"/>
<dbReference type="GO" id="GO:0071732">
    <property type="term" value="P:cellular response to nitric oxide"/>
    <property type="evidence" value="ECO:0007669"/>
    <property type="project" value="UniProtKB-ARBA"/>
</dbReference>
<dbReference type="InterPro" id="IPR035919">
    <property type="entry name" value="EAL_sf"/>
</dbReference>
<dbReference type="Pfam" id="PF02743">
    <property type="entry name" value="dCache_1"/>
    <property type="match status" value="1"/>
</dbReference>
<evidence type="ECO:0000259" key="12">
    <source>
        <dbReference type="PROSITE" id="PS50883"/>
    </source>
</evidence>
<dbReference type="GO" id="GO:0007165">
    <property type="term" value="P:signal transduction"/>
    <property type="evidence" value="ECO:0007669"/>
    <property type="project" value="InterPro"/>
</dbReference>
<dbReference type="SUPFAM" id="SSF55785">
    <property type="entry name" value="PYP-like sensor domain (PAS domain)"/>
    <property type="match status" value="1"/>
</dbReference>
<dbReference type="PROSITE" id="PS50887">
    <property type="entry name" value="GGDEF"/>
    <property type="match status" value="1"/>
</dbReference>
<dbReference type="SMART" id="SM00091">
    <property type="entry name" value="PAS"/>
    <property type="match status" value="1"/>
</dbReference>
<dbReference type="InterPro" id="IPR013767">
    <property type="entry name" value="PAS_fold"/>
</dbReference>
<evidence type="ECO:0000256" key="6">
    <source>
        <dbReference type="ARBA" id="ARBA00022692"/>
    </source>
</evidence>
<reference evidence="15 16" key="1">
    <citation type="submission" date="2018-03" db="EMBL/GenBank/DDBJ databases">
        <title>Ahniella affigens gen. nov., sp. nov., a gammaproteobacterium isolated from sandy soil near a stream.</title>
        <authorList>
            <person name="Ko Y."/>
            <person name="Kim J.-H."/>
        </authorList>
    </citation>
    <scope>NUCLEOTIDE SEQUENCE [LARGE SCALE GENOMIC DNA]</scope>
    <source>
        <strain evidence="15 16">D13</strain>
    </source>
</reference>
<dbReference type="SMART" id="SM00267">
    <property type="entry name" value="GGDEF"/>
    <property type="match status" value="1"/>
</dbReference>
<evidence type="ECO:0000259" key="11">
    <source>
        <dbReference type="PROSITE" id="PS50112"/>
    </source>
</evidence>
<comment type="catalytic activity">
    <reaction evidence="9">
        <text>3',3'-c-di-GMP + H2O = 5'-phosphoguanylyl(3'-&gt;5')guanosine + H(+)</text>
        <dbReference type="Rhea" id="RHEA:24902"/>
        <dbReference type="ChEBI" id="CHEBI:15377"/>
        <dbReference type="ChEBI" id="CHEBI:15378"/>
        <dbReference type="ChEBI" id="CHEBI:58754"/>
        <dbReference type="ChEBI" id="CHEBI:58805"/>
        <dbReference type="EC" id="3.1.4.52"/>
    </reaction>
    <physiologicalReaction direction="left-to-right" evidence="9">
        <dbReference type="Rhea" id="RHEA:24903"/>
    </physiologicalReaction>
</comment>
<accession>A0A2P1PMN8</accession>
<feature type="transmembrane region" description="Helical" evidence="10">
    <location>
        <begin position="20"/>
        <end position="40"/>
    </location>
</feature>
<keyword evidence="7 10" id="KW-1133">Transmembrane helix</keyword>
<dbReference type="GO" id="GO:0071111">
    <property type="term" value="F:cyclic-guanylate-specific phosphodiesterase activity"/>
    <property type="evidence" value="ECO:0007669"/>
    <property type="project" value="UniProtKB-EC"/>
</dbReference>
<evidence type="ECO:0000256" key="2">
    <source>
        <dbReference type="ARBA" id="ARBA00004651"/>
    </source>
</evidence>
<dbReference type="PROSITE" id="PS50883">
    <property type="entry name" value="EAL"/>
    <property type="match status" value="1"/>
</dbReference>
<evidence type="ECO:0000256" key="3">
    <source>
        <dbReference type="ARBA" id="ARBA00012282"/>
    </source>
</evidence>
<dbReference type="Pfam" id="PF00563">
    <property type="entry name" value="EAL"/>
    <property type="match status" value="1"/>
</dbReference>
<dbReference type="NCBIfam" id="TIGR00229">
    <property type="entry name" value="sensory_box"/>
    <property type="match status" value="1"/>
</dbReference>
<dbReference type="PANTHER" id="PTHR44757">
    <property type="entry name" value="DIGUANYLATE CYCLASE DGCP"/>
    <property type="match status" value="1"/>
</dbReference>
<dbReference type="NCBIfam" id="TIGR00254">
    <property type="entry name" value="GGDEF"/>
    <property type="match status" value="1"/>
</dbReference>
<dbReference type="AlphaFoldDB" id="A0A2P1PMN8"/>
<dbReference type="InterPro" id="IPR029787">
    <property type="entry name" value="Nucleotide_cyclase"/>
</dbReference>
<sequence>MTEIQPLRVPFHRSMRAKLMLGLLVILVMMLSAVLAVLYARGYELLLGRERELAKRNAEQLASEVNRELAVAEGLAAALSKLGENLPKDESLWMALVPQIINIDGRTDLIAGGGIWPEPYTFDSSRARRSFFWGRAPSGALQYFDDYNTLAGPGYHDEEWYVPARHQQGGRCYWSRSYRDPYSAEPMVTCTMAMHHEGQFSGVSTVDLKLSGLQQFLINRGHEFSGYAFALDRNGVLVTAPHATHDRGNQITPQPVESLAVFASTHPAYRAMSDWLLQPLPMPVPRGAEILAEKIDSATPTIDADESLRIAMQLQAPANHPAFLRQETLQTDPLLNEPVLLTHLIQANSNWQLVLVQPERLVRESVFAIMRRVATALVLTIVAVMVLAGWMLRRMLVEPIQQLAEQLNTANASEQGQHVVVASTDEIGLLAGQINQYADRIAVNAEAAETAAEQFRAVAELAHDALIQVDDHGQIVDANRAADQMFGFRSVEWRGLPFQQLMSWDPRQEIGADTTLDIGSRAASQIRQISAQRRDGTAFPAEVSVSYWRGPKFGRYNVQVSDITERLRNEEQVRLLATHDVLTGLPNRTLFRDRLARAVERSQIDASLMGLLLIDLDHFKLANDSLGHEAGDQLLRVVAQRLLGCIRRGDTLARLGGDEFGVLLPELDDPAMAAIIAGRALETLSEPVELNGQRVQMGASIGIALCPIDDDQADELLRKVDLAMYHAKAEGRNTYRFFTKELHAALIERKTLLDELTIAVHEQQFELHFQPVIQVERGNLYGFEALVRWRHPTQGLILPDRFIPIAEQSGLIVPLGHWVISQACAELAAWQKREQTQARLALNLSLAQFRDLDLTNHLAFCLTQHGLRPEQLELELTETVLMHDHDAATDIMHGLRALGIGLAVDDFGTGYSSLAYLKRFPVQKLKIDKSFVFGLSSSEDSAAICRSIIALGHTLGLLIVAEGVETALDLAFLKAFRCELAQGFHFSEAKPLNAFTKTMWPAA</sequence>
<dbReference type="EMBL" id="CP027860">
    <property type="protein sequence ID" value="AVP96110.1"/>
    <property type="molecule type" value="Genomic_DNA"/>
</dbReference>
<dbReference type="CDD" id="cd00130">
    <property type="entry name" value="PAS"/>
    <property type="match status" value="1"/>
</dbReference>
<protein>
    <recommendedName>
        <fullName evidence="3">cyclic-guanylate-specific phosphodiesterase</fullName>
        <ecNumber evidence="3">3.1.4.52</ecNumber>
    </recommendedName>
</protein>
<dbReference type="SMART" id="SM00052">
    <property type="entry name" value="EAL"/>
    <property type="match status" value="1"/>
</dbReference>
<dbReference type="Pfam" id="PF00989">
    <property type="entry name" value="PAS"/>
    <property type="match status" value="1"/>
</dbReference>
<evidence type="ECO:0000256" key="8">
    <source>
        <dbReference type="ARBA" id="ARBA00023136"/>
    </source>
</evidence>
<dbReference type="SUPFAM" id="SSF55073">
    <property type="entry name" value="Nucleotide cyclase"/>
    <property type="match status" value="1"/>
</dbReference>
<organism evidence="15 16">
    <name type="scientific">Ahniella affigens</name>
    <dbReference type="NCBI Taxonomy" id="2021234"/>
    <lineage>
        <taxon>Bacteria</taxon>
        <taxon>Pseudomonadati</taxon>
        <taxon>Pseudomonadota</taxon>
        <taxon>Gammaproteobacteria</taxon>
        <taxon>Lysobacterales</taxon>
        <taxon>Rhodanobacteraceae</taxon>
        <taxon>Ahniella</taxon>
    </lineage>
</organism>
<evidence type="ECO:0000313" key="15">
    <source>
        <dbReference type="EMBL" id="AVP96110.1"/>
    </source>
</evidence>
<dbReference type="OrthoDB" id="9804951at2"/>
<comment type="subcellular location">
    <subcellularLocation>
        <location evidence="2">Cell membrane</location>
        <topology evidence="2">Multi-pass membrane protein</topology>
    </subcellularLocation>
</comment>
<dbReference type="RefSeq" id="WP_106890039.1">
    <property type="nucleotide sequence ID" value="NZ_CP027860.1"/>
</dbReference>
<evidence type="ECO:0000259" key="13">
    <source>
        <dbReference type="PROSITE" id="PS50885"/>
    </source>
</evidence>
<proteinExistence type="predicted"/>
<dbReference type="Proteomes" id="UP000241074">
    <property type="component" value="Chromosome"/>
</dbReference>
<dbReference type="Gene3D" id="3.20.20.450">
    <property type="entry name" value="EAL domain"/>
    <property type="match status" value="1"/>
</dbReference>
<dbReference type="GO" id="GO:0005886">
    <property type="term" value="C:plasma membrane"/>
    <property type="evidence" value="ECO:0007669"/>
    <property type="project" value="UniProtKB-SubCell"/>
</dbReference>
<dbReference type="CDD" id="cd01948">
    <property type="entry name" value="EAL"/>
    <property type="match status" value="1"/>
</dbReference>
<feature type="domain" description="PAS" evidence="11">
    <location>
        <begin position="451"/>
        <end position="495"/>
    </location>
</feature>
<dbReference type="InterPro" id="IPR003660">
    <property type="entry name" value="HAMP_dom"/>
</dbReference>
<evidence type="ECO:0000259" key="14">
    <source>
        <dbReference type="PROSITE" id="PS50887"/>
    </source>
</evidence>
<evidence type="ECO:0000256" key="9">
    <source>
        <dbReference type="ARBA" id="ARBA00051114"/>
    </source>
</evidence>
<feature type="domain" description="HAMP" evidence="13">
    <location>
        <begin position="394"/>
        <end position="446"/>
    </location>
</feature>
<dbReference type="PANTHER" id="PTHR44757:SF2">
    <property type="entry name" value="BIOFILM ARCHITECTURE MAINTENANCE PROTEIN MBAA"/>
    <property type="match status" value="1"/>
</dbReference>
<feature type="domain" description="EAL" evidence="12">
    <location>
        <begin position="749"/>
        <end position="1003"/>
    </location>
</feature>
<dbReference type="Gene3D" id="3.30.450.20">
    <property type="entry name" value="PAS domain"/>
    <property type="match status" value="2"/>
</dbReference>
<keyword evidence="8 10" id="KW-0472">Membrane</keyword>
<keyword evidence="16" id="KW-1185">Reference proteome</keyword>
<dbReference type="CDD" id="cd06225">
    <property type="entry name" value="HAMP"/>
    <property type="match status" value="1"/>
</dbReference>
<dbReference type="InterPro" id="IPR000160">
    <property type="entry name" value="GGDEF_dom"/>
</dbReference>
<evidence type="ECO:0000313" key="16">
    <source>
        <dbReference type="Proteomes" id="UP000241074"/>
    </source>
</evidence>
<gene>
    <name evidence="15" type="ORF">C7S18_02380</name>
</gene>
<evidence type="ECO:0000256" key="1">
    <source>
        <dbReference type="ARBA" id="ARBA00001946"/>
    </source>
</evidence>
<reference evidence="15 16" key="2">
    <citation type="submission" date="2018-03" db="EMBL/GenBank/DDBJ databases">
        <authorList>
            <person name="Keele B.F."/>
        </authorList>
    </citation>
    <scope>NUCLEOTIDE SEQUENCE [LARGE SCALE GENOMIC DNA]</scope>
    <source>
        <strain evidence="15 16">D13</strain>
    </source>
</reference>
<evidence type="ECO:0000256" key="4">
    <source>
        <dbReference type="ARBA" id="ARBA00022475"/>
    </source>
</evidence>
<dbReference type="InterPro" id="IPR052155">
    <property type="entry name" value="Biofilm_reg_signaling"/>
</dbReference>
<feature type="domain" description="GGDEF" evidence="14">
    <location>
        <begin position="607"/>
        <end position="740"/>
    </location>
</feature>
<name>A0A2P1PMN8_9GAMM</name>